<dbReference type="OrthoDB" id="26525at2759"/>
<gene>
    <name evidence="4" type="ORF">PGLA1383_LOCUS21023</name>
</gene>
<keyword evidence="1" id="KW-0106">Calcium</keyword>
<reference evidence="4" key="1">
    <citation type="submission" date="2021-02" db="EMBL/GenBank/DDBJ databases">
        <authorList>
            <person name="Dougan E. K."/>
            <person name="Rhodes N."/>
            <person name="Thang M."/>
            <person name="Chan C."/>
        </authorList>
    </citation>
    <scope>NUCLEOTIDE SEQUENCE</scope>
</reference>
<comment type="caution">
    <text evidence="4">The sequence shown here is derived from an EMBL/GenBank/DDBJ whole genome shotgun (WGS) entry which is preliminary data.</text>
</comment>
<evidence type="ECO:0000259" key="3">
    <source>
        <dbReference type="PROSITE" id="PS50222"/>
    </source>
</evidence>
<organism evidence="4 5">
    <name type="scientific">Polarella glacialis</name>
    <name type="common">Dinoflagellate</name>
    <dbReference type="NCBI Taxonomy" id="89957"/>
    <lineage>
        <taxon>Eukaryota</taxon>
        <taxon>Sar</taxon>
        <taxon>Alveolata</taxon>
        <taxon>Dinophyceae</taxon>
        <taxon>Suessiales</taxon>
        <taxon>Suessiaceae</taxon>
        <taxon>Polarella</taxon>
    </lineage>
</organism>
<dbReference type="EMBL" id="CAJNNV010014650">
    <property type="protein sequence ID" value="CAE8602787.1"/>
    <property type="molecule type" value="Genomic_DNA"/>
</dbReference>
<feature type="region of interest" description="Disordered" evidence="2">
    <location>
        <begin position="129"/>
        <end position="207"/>
    </location>
</feature>
<proteinExistence type="predicted"/>
<evidence type="ECO:0000256" key="2">
    <source>
        <dbReference type="SAM" id="MobiDB-lite"/>
    </source>
</evidence>
<dbReference type="GO" id="GO:0005509">
    <property type="term" value="F:calcium ion binding"/>
    <property type="evidence" value="ECO:0007669"/>
    <property type="project" value="InterPro"/>
</dbReference>
<feature type="non-terminal residue" evidence="4">
    <location>
        <position position="453"/>
    </location>
</feature>
<keyword evidence="5" id="KW-1185">Reference proteome</keyword>
<protein>
    <recommendedName>
        <fullName evidence="3">EF-hand domain-containing protein</fullName>
    </recommendedName>
</protein>
<dbReference type="Proteomes" id="UP000654075">
    <property type="component" value="Unassembled WGS sequence"/>
</dbReference>
<feature type="compositionally biased region" description="Basic and acidic residues" evidence="2">
    <location>
        <begin position="62"/>
        <end position="74"/>
    </location>
</feature>
<sequence>LAPRNKTHQGFETAATSAPAKIDERGLRRSISTPASQAFGARSGHVGRHEKVLAASHSGQRPTEEQPKRWEVKGLRPASALRPRPLTSVPSSPCSLVPPLSPLSPLSPPHTPASGRPLSAVRAFFAARSPAAGRSPEGIRSSASLRSPVAAMKTPPSRPSSGFTHRSPALRRSPGSAFRSPAASPVPSGASDMTPAESPVSSPGLSRQVSYESPAAKLLFPDLDAQALFLARRHKLEFYEVKMILQALHNSSLNEAGGMDIEDFSKFFTCAFDIPCVEEKLLDGAYRESEAAKGPFCIHKFFDWYKANLFSLIVPMTSSAERVESDRMVESLAKRCKVSVVEIDRIKTKFDSFDVDKSGEIEFPEFVSMMRTLMRVNQESDFPKVRLARFWQEIDHDGSGAVDFEEFAEWYIRYFSGEGLAGPLETFYASHMPDLQRKNNVKALQEAWANPSV</sequence>
<dbReference type="SMART" id="SM00054">
    <property type="entry name" value="EFh"/>
    <property type="match status" value="2"/>
</dbReference>
<dbReference type="AlphaFoldDB" id="A0A813ENW3"/>
<dbReference type="InterPro" id="IPR011992">
    <property type="entry name" value="EF-hand-dom_pair"/>
</dbReference>
<feature type="compositionally biased region" description="Low complexity" evidence="2">
    <location>
        <begin position="85"/>
        <end position="98"/>
    </location>
</feature>
<evidence type="ECO:0000313" key="4">
    <source>
        <dbReference type="EMBL" id="CAE8602787.1"/>
    </source>
</evidence>
<feature type="compositionally biased region" description="Pro residues" evidence="2">
    <location>
        <begin position="99"/>
        <end position="111"/>
    </location>
</feature>
<dbReference type="InterPro" id="IPR002048">
    <property type="entry name" value="EF_hand_dom"/>
</dbReference>
<dbReference type="InterPro" id="IPR018247">
    <property type="entry name" value="EF_Hand_1_Ca_BS"/>
</dbReference>
<dbReference type="PROSITE" id="PS00018">
    <property type="entry name" value="EF_HAND_1"/>
    <property type="match status" value="2"/>
</dbReference>
<feature type="compositionally biased region" description="Low complexity" evidence="2">
    <location>
        <begin position="180"/>
        <end position="191"/>
    </location>
</feature>
<feature type="domain" description="EF-hand" evidence="3">
    <location>
        <begin position="382"/>
        <end position="417"/>
    </location>
</feature>
<feature type="region of interest" description="Disordered" evidence="2">
    <location>
        <begin position="1"/>
        <end position="116"/>
    </location>
</feature>
<dbReference type="PROSITE" id="PS50222">
    <property type="entry name" value="EF_HAND_2"/>
    <property type="match status" value="2"/>
</dbReference>
<dbReference type="CDD" id="cd00051">
    <property type="entry name" value="EFh"/>
    <property type="match status" value="1"/>
</dbReference>
<name>A0A813ENW3_POLGL</name>
<dbReference type="Gene3D" id="1.10.238.10">
    <property type="entry name" value="EF-hand"/>
    <property type="match status" value="1"/>
</dbReference>
<dbReference type="SUPFAM" id="SSF47473">
    <property type="entry name" value="EF-hand"/>
    <property type="match status" value="1"/>
</dbReference>
<feature type="domain" description="EF-hand" evidence="3">
    <location>
        <begin position="341"/>
        <end position="376"/>
    </location>
</feature>
<evidence type="ECO:0000256" key="1">
    <source>
        <dbReference type="ARBA" id="ARBA00022837"/>
    </source>
</evidence>
<evidence type="ECO:0000313" key="5">
    <source>
        <dbReference type="Proteomes" id="UP000654075"/>
    </source>
</evidence>
<accession>A0A813ENW3</accession>
<dbReference type="Pfam" id="PF13499">
    <property type="entry name" value="EF-hand_7"/>
    <property type="match status" value="1"/>
</dbReference>